<proteinExistence type="predicted"/>
<dbReference type="InterPro" id="IPR011008">
    <property type="entry name" value="Dimeric_a/b-barrel"/>
</dbReference>
<name>A0ABR3WEI1_9PEZI</name>
<evidence type="ECO:0000259" key="1">
    <source>
        <dbReference type="PROSITE" id="PS51725"/>
    </source>
</evidence>
<dbReference type="Gene3D" id="3.30.70.100">
    <property type="match status" value="1"/>
</dbReference>
<organism evidence="2 3">
    <name type="scientific">Diaporthe australafricana</name>
    <dbReference type="NCBI Taxonomy" id="127596"/>
    <lineage>
        <taxon>Eukaryota</taxon>
        <taxon>Fungi</taxon>
        <taxon>Dikarya</taxon>
        <taxon>Ascomycota</taxon>
        <taxon>Pezizomycotina</taxon>
        <taxon>Sordariomycetes</taxon>
        <taxon>Sordariomycetidae</taxon>
        <taxon>Diaporthales</taxon>
        <taxon>Diaporthaceae</taxon>
        <taxon>Diaporthe</taxon>
    </lineage>
</organism>
<dbReference type="InterPro" id="IPR007138">
    <property type="entry name" value="ABM_dom"/>
</dbReference>
<dbReference type="Proteomes" id="UP001583177">
    <property type="component" value="Unassembled WGS sequence"/>
</dbReference>
<dbReference type="SUPFAM" id="SSF54909">
    <property type="entry name" value="Dimeric alpha+beta barrel"/>
    <property type="match status" value="1"/>
</dbReference>
<keyword evidence="3" id="KW-1185">Reference proteome</keyword>
<protein>
    <recommendedName>
        <fullName evidence="1">ABM domain-containing protein</fullName>
    </recommendedName>
</protein>
<comment type="caution">
    <text evidence="2">The sequence shown here is derived from an EMBL/GenBank/DDBJ whole genome shotgun (WGS) entry which is preliminary data.</text>
</comment>
<accession>A0ABR3WEI1</accession>
<evidence type="ECO:0000313" key="3">
    <source>
        <dbReference type="Proteomes" id="UP001583177"/>
    </source>
</evidence>
<reference evidence="2 3" key="1">
    <citation type="journal article" date="2024" name="IMA Fungus">
        <title>IMA Genome - F19 : A genome assembly and annotation guide to empower mycologists, including annotated draft genome sequences of Ceratocystis pirilliformis, Diaporthe australafricana, Fusarium ophioides, Paecilomyces lecythidis, and Sporothrix stenoceras.</title>
        <authorList>
            <person name="Aylward J."/>
            <person name="Wilson A.M."/>
            <person name="Visagie C.M."/>
            <person name="Spraker J."/>
            <person name="Barnes I."/>
            <person name="Buitendag C."/>
            <person name="Ceriani C."/>
            <person name="Del Mar Angel L."/>
            <person name="du Plessis D."/>
            <person name="Fuchs T."/>
            <person name="Gasser K."/>
            <person name="Kramer D."/>
            <person name="Li W."/>
            <person name="Munsamy K."/>
            <person name="Piso A."/>
            <person name="Price J.L."/>
            <person name="Sonnekus B."/>
            <person name="Thomas C."/>
            <person name="van der Nest A."/>
            <person name="van Dijk A."/>
            <person name="van Heerden A."/>
            <person name="van Vuuren N."/>
            <person name="Yilmaz N."/>
            <person name="Duong T.A."/>
            <person name="van der Merwe N.A."/>
            <person name="Wingfield M.J."/>
            <person name="Wingfield B.D."/>
        </authorList>
    </citation>
    <scope>NUCLEOTIDE SEQUENCE [LARGE SCALE GENOMIC DNA]</scope>
    <source>
        <strain evidence="2 3">CMW 18300</strain>
    </source>
</reference>
<feature type="domain" description="ABM" evidence="1">
    <location>
        <begin position="12"/>
        <end position="102"/>
    </location>
</feature>
<dbReference type="Pfam" id="PF03992">
    <property type="entry name" value="ABM"/>
    <property type="match status" value="1"/>
</dbReference>
<gene>
    <name evidence="2" type="ORF">Daus18300_009310</name>
</gene>
<sequence>MSFPQREKSEGFTLVVTVTVQPDKVDEWLGHFWKIFNIVSAEPECLSFELFRFADKPNKMKWVENWSKSAEWFMTQQATKDYMKPYMEVTDPLLTGEKEWEILERFGGDWARAQEGVYKKL</sequence>
<evidence type="ECO:0000313" key="2">
    <source>
        <dbReference type="EMBL" id="KAL1860256.1"/>
    </source>
</evidence>
<dbReference type="EMBL" id="JAWRVE010000094">
    <property type="protein sequence ID" value="KAL1860256.1"/>
    <property type="molecule type" value="Genomic_DNA"/>
</dbReference>
<dbReference type="PROSITE" id="PS51725">
    <property type="entry name" value="ABM"/>
    <property type="match status" value="1"/>
</dbReference>